<reference evidence="1" key="1">
    <citation type="submission" date="2022-04" db="EMBL/GenBank/DDBJ databases">
        <title>Jade perch genome.</title>
        <authorList>
            <person name="Chao B."/>
        </authorList>
    </citation>
    <scope>NUCLEOTIDE SEQUENCE</scope>
    <source>
        <strain evidence="1">CB-2022</strain>
    </source>
</reference>
<proteinExistence type="predicted"/>
<comment type="caution">
    <text evidence="1">The sequence shown here is derived from an EMBL/GenBank/DDBJ whole genome shotgun (WGS) entry which is preliminary data.</text>
</comment>
<feature type="non-terminal residue" evidence="1">
    <location>
        <position position="131"/>
    </location>
</feature>
<evidence type="ECO:0000313" key="1">
    <source>
        <dbReference type="EMBL" id="KAI3372470.1"/>
    </source>
</evidence>
<dbReference type="Proteomes" id="UP000831701">
    <property type="component" value="Chromosome 5"/>
</dbReference>
<accession>A0ACB8WWV8</accession>
<name>A0ACB8WWV8_9TELE</name>
<dbReference type="EMBL" id="CM041535">
    <property type="protein sequence ID" value="KAI3372470.1"/>
    <property type="molecule type" value="Genomic_DNA"/>
</dbReference>
<keyword evidence="2" id="KW-1185">Reference proteome</keyword>
<organism evidence="1 2">
    <name type="scientific">Scortum barcoo</name>
    <name type="common">barcoo grunter</name>
    <dbReference type="NCBI Taxonomy" id="214431"/>
    <lineage>
        <taxon>Eukaryota</taxon>
        <taxon>Metazoa</taxon>
        <taxon>Chordata</taxon>
        <taxon>Craniata</taxon>
        <taxon>Vertebrata</taxon>
        <taxon>Euteleostomi</taxon>
        <taxon>Actinopterygii</taxon>
        <taxon>Neopterygii</taxon>
        <taxon>Teleostei</taxon>
        <taxon>Neoteleostei</taxon>
        <taxon>Acanthomorphata</taxon>
        <taxon>Eupercaria</taxon>
        <taxon>Centrarchiformes</taxon>
        <taxon>Terapontoidei</taxon>
        <taxon>Terapontidae</taxon>
        <taxon>Scortum</taxon>
    </lineage>
</organism>
<sequence length="131" mass="14414">MQVSGGQFQDLTPQIGKGAPQEKRRGEESERGSEWEQGRGALIGKLGKRREEKEKVDSGTLKEEAPATAAPSRGAAFHLDKSGRRRGNQGQALTNEMVAFWPELQTFHNNLLSTSSSRLPHIRHSSPLHSS</sequence>
<gene>
    <name evidence="1" type="ORF">L3Q82_022959</name>
</gene>
<protein>
    <submittedName>
        <fullName evidence="1">Uncharacterized protein</fullName>
    </submittedName>
</protein>
<evidence type="ECO:0000313" key="2">
    <source>
        <dbReference type="Proteomes" id="UP000831701"/>
    </source>
</evidence>